<dbReference type="EMBL" id="BIFT01000002">
    <property type="protein sequence ID" value="GCE31183.1"/>
    <property type="molecule type" value="Genomic_DNA"/>
</dbReference>
<dbReference type="AlphaFoldDB" id="A0A402BIH8"/>
<dbReference type="RefSeq" id="WP_126631175.1">
    <property type="nucleotide sequence ID" value="NZ_BIFT01000002.1"/>
</dbReference>
<protein>
    <submittedName>
        <fullName evidence="1">Uncharacterized protein</fullName>
    </submittedName>
</protein>
<organism evidence="1 2">
    <name type="scientific">Dictyobacter alpinus</name>
    <dbReference type="NCBI Taxonomy" id="2014873"/>
    <lineage>
        <taxon>Bacteria</taxon>
        <taxon>Bacillati</taxon>
        <taxon>Chloroflexota</taxon>
        <taxon>Ktedonobacteria</taxon>
        <taxon>Ktedonobacterales</taxon>
        <taxon>Dictyobacteraceae</taxon>
        <taxon>Dictyobacter</taxon>
    </lineage>
</organism>
<name>A0A402BIH8_9CHLR</name>
<evidence type="ECO:0000313" key="2">
    <source>
        <dbReference type="Proteomes" id="UP000287171"/>
    </source>
</evidence>
<sequence length="124" mass="14694">MVHRETLLLQKQKKFGPYQKIKEILDGSQVIRRINYEHLIPEIEALKGKYIKEDPHISMAMYWVHSWDPFDRAGIVERYLEQHHLSFAEFAPRVALRCLRTLQETLPVCGGEDVRDEWDFESLA</sequence>
<proteinExistence type="predicted"/>
<dbReference type="Proteomes" id="UP000287171">
    <property type="component" value="Unassembled WGS sequence"/>
</dbReference>
<reference evidence="2" key="1">
    <citation type="submission" date="2018-12" db="EMBL/GenBank/DDBJ databases">
        <title>Tengunoibacter tsumagoiensis gen. nov., sp. nov., Dictyobacter kobayashii sp. nov., D. alpinus sp. nov., and D. joshuensis sp. nov. and description of Dictyobacteraceae fam. nov. within the order Ktedonobacterales isolated from Tengu-no-mugimeshi.</title>
        <authorList>
            <person name="Wang C.M."/>
            <person name="Zheng Y."/>
            <person name="Sakai Y."/>
            <person name="Toyoda A."/>
            <person name="Minakuchi Y."/>
            <person name="Abe K."/>
            <person name="Yokota A."/>
            <person name="Yabe S."/>
        </authorList>
    </citation>
    <scope>NUCLEOTIDE SEQUENCE [LARGE SCALE GENOMIC DNA]</scope>
    <source>
        <strain evidence="2">Uno16</strain>
    </source>
</reference>
<gene>
    <name evidence="1" type="ORF">KDA_66670</name>
</gene>
<evidence type="ECO:0000313" key="1">
    <source>
        <dbReference type="EMBL" id="GCE31183.1"/>
    </source>
</evidence>
<comment type="caution">
    <text evidence="1">The sequence shown here is derived from an EMBL/GenBank/DDBJ whole genome shotgun (WGS) entry which is preliminary data.</text>
</comment>
<keyword evidence="2" id="KW-1185">Reference proteome</keyword>
<accession>A0A402BIH8</accession>